<evidence type="ECO:0000313" key="3">
    <source>
        <dbReference type="Proteomes" id="UP001597097"/>
    </source>
</evidence>
<keyword evidence="3" id="KW-1185">Reference proteome</keyword>
<dbReference type="Proteomes" id="UP001597097">
    <property type="component" value="Unassembled WGS sequence"/>
</dbReference>
<feature type="signal peptide" evidence="1">
    <location>
        <begin position="1"/>
        <end position="30"/>
    </location>
</feature>
<dbReference type="EMBL" id="JBHUCM010000047">
    <property type="protein sequence ID" value="MFD1545268.1"/>
    <property type="molecule type" value="Genomic_DNA"/>
</dbReference>
<accession>A0ABW4GS14</accession>
<protein>
    <recommendedName>
        <fullName evidence="4">Subtilisin inhibitor domain-containing protein</fullName>
    </recommendedName>
</protein>
<name>A0ABW4GS14_9ACTN</name>
<organism evidence="2 3">
    <name type="scientific">Nonomuraea guangzhouensis</name>
    <dbReference type="NCBI Taxonomy" id="1291555"/>
    <lineage>
        <taxon>Bacteria</taxon>
        <taxon>Bacillati</taxon>
        <taxon>Actinomycetota</taxon>
        <taxon>Actinomycetes</taxon>
        <taxon>Streptosporangiales</taxon>
        <taxon>Streptosporangiaceae</taxon>
        <taxon>Nonomuraea</taxon>
    </lineage>
</organism>
<feature type="chain" id="PRO_5046440365" description="Subtilisin inhibitor domain-containing protein" evidence="1">
    <location>
        <begin position="31"/>
        <end position="120"/>
    </location>
</feature>
<comment type="caution">
    <text evidence="2">The sequence shown here is derived from an EMBL/GenBank/DDBJ whole genome shotgun (WGS) entry which is preliminary data.</text>
</comment>
<evidence type="ECO:0000313" key="2">
    <source>
        <dbReference type="EMBL" id="MFD1545268.1"/>
    </source>
</evidence>
<evidence type="ECO:0008006" key="4">
    <source>
        <dbReference type="Google" id="ProtNLM"/>
    </source>
</evidence>
<keyword evidence="1" id="KW-0732">Signal</keyword>
<gene>
    <name evidence="2" type="ORF">ACFSJ0_50080</name>
</gene>
<sequence length="120" mass="12482">MLRAIRPGRAACAAIAAIAGVIFMAAPAHADVGRLTFFADTAFSQPTTNISYSSCDAFIGLVPGQQVGSFDNRPPSGCQVILHALSGDLTLCVGRAIVPPALRRAFFYEIRTGASVPCAV</sequence>
<reference evidence="3" key="1">
    <citation type="journal article" date="2019" name="Int. J. Syst. Evol. Microbiol.">
        <title>The Global Catalogue of Microorganisms (GCM) 10K type strain sequencing project: providing services to taxonomists for standard genome sequencing and annotation.</title>
        <authorList>
            <consortium name="The Broad Institute Genomics Platform"/>
            <consortium name="The Broad Institute Genome Sequencing Center for Infectious Disease"/>
            <person name="Wu L."/>
            <person name="Ma J."/>
        </authorList>
    </citation>
    <scope>NUCLEOTIDE SEQUENCE [LARGE SCALE GENOMIC DNA]</scope>
    <source>
        <strain evidence="3">CGMCC 1.15399</strain>
    </source>
</reference>
<dbReference type="RefSeq" id="WP_219532145.1">
    <property type="nucleotide sequence ID" value="NZ_JAHKRM010000013.1"/>
</dbReference>
<proteinExistence type="predicted"/>
<evidence type="ECO:0000256" key="1">
    <source>
        <dbReference type="SAM" id="SignalP"/>
    </source>
</evidence>